<proteinExistence type="predicted"/>
<dbReference type="AlphaFoldDB" id="A0A4U8T5M5"/>
<dbReference type="Proteomes" id="UP000029861">
    <property type="component" value="Unassembled WGS sequence"/>
</dbReference>
<name>A0A4U8T5M5_9HELI</name>
<organism evidence="2 3">
    <name type="scientific">Helicobacter trogontum</name>
    <dbReference type="NCBI Taxonomy" id="50960"/>
    <lineage>
        <taxon>Bacteria</taxon>
        <taxon>Pseudomonadati</taxon>
        <taxon>Campylobacterota</taxon>
        <taxon>Epsilonproteobacteria</taxon>
        <taxon>Campylobacterales</taxon>
        <taxon>Helicobacteraceae</taxon>
        <taxon>Helicobacter</taxon>
    </lineage>
</organism>
<keyword evidence="1" id="KW-0812">Transmembrane</keyword>
<feature type="transmembrane region" description="Helical" evidence="1">
    <location>
        <begin position="98"/>
        <end position="117"/>
    </location>
</feature>
<comment type="caution">
    <text evidence="2">The sequence shown here is derived from an EMBL/GenBank/DDBJ whole genome shotgun (WGS) entry which is preliminary data.</text>
</comment>
<feature type="transmembrane region" description="Helical" evidence="1">
    <location>
        <begin position="12"/>
        <end position="33"/>
    </location>
</feature>
<dbReference type="RefSeq" id="WP_034320637.1">
    <property type="nucleotide sequence ID" value="NZ_FZNF01000022.1"/>
</dbReference>
<feature type="transmembrane region" description="Helical" evidence="1">
    <location>
        <begin position="138"/>
        <end position="156"/>
    </location>
</feature>
<keyword evidence="1" id="KW-1133">Transmembrane helix</keyword>
<evidence type="ECO:0000256" key="1">
    <source>
        <dbReference type="SAM" id="Phobius"/>
    </source>
</evidence>
<feature type="transmembrane region" description="Helical" evidence="1">
    <location>
        <begin position="53"/>
        <end position="73"/>
    </location>
</feature>
<evidence type="ECO:0000313" key="3">
    <source>
        <dbReference type="Proteomes" id="UP000029861"/>
    </source>
</evidence>
<gene>
    <name evidence="2" type="ORF">LS80_009800</name>
</gene>
<sequence length="168" mass="19749">MIESFEWGFFLGIPSTIIIIWGFLLVYIPIFYLYNRFVDKNAIYAEGFLKYYFLGYVIVCIVFECYIALYVPFDYRYPEESNAIYYPIQQKYAEYNDIFAFFMPTYLIGTPIALDLTQVINKLHQTNKTSQILHRGKTIIFGIFAPSGLFLTAFVTEKIISFIHYMNG</sequence>
<keyword evidence="1" id="KW-0472">Membrane</keyword>
<protein>
    <submittedName>
        <fullName evidence="2">Uncharacterized protein</fullName>
    </submittedName>
</protein>
<evidence type="ECO:0000313" key="2">
    <source>
        <dbReference type="EMBL" id="TLD94866.1"/>
    </source>
</evidence>
<dbReference type="EMBL" id="JRPK02000054">
    <property type="protein sequence ID" value="TLD94866.1"/>
    <property type="molecule type" value="Genomic_DNA"/>
</dbReference>
<accession>A0A4U8T5M5</accession>
<reference evidence="2 3" key="1">
    <citation type="journal article" date="2014" name="Genome Announc.">
        <title>Draft genome sequences of eight enterohepatic helicobacter species isolated from both laboratory and wild rodents.</title>
        <authorList>
            <person name="Sheh A."/>
            <person name="Shen Z."/>
            <person name="Fox J.G."/>
        </authorList>
    </citation>
    <scope>NUCLEOTIDE SEQUENCE [LARGE SCALE GENOMIC DNA]</scope>
    <source>
        <strain evidence="2 3">ATCC 49310</strain>
    </source>
</reference>